<comment type="caution">
    <text evidence="20">The sequence shown here is derived from an EMBL/GenBank/DDBJ whole genome shotgun (WGS) entry which is preliminary data.</text>
</comment>
<comment type="similarity">
    <text evidence="2">In the N-terminal section; belongs to the phytochrome family.</text>
</comment>
<evidence type="ECO:0000256" key="6">
    <source>
        <dbReference type="ARBA" id="ARBA00022679"/>
    </source>
</evidence>
<dbReference type="PANTHER" id="PTHR45339">
    <property type="entry name" value="HYBRID SIGNAL TRANSDUCTION HISTIDINE KINASE J"/>
    <property type="match status" value="1"/>
</dbReference>
<dbReference type="Pfam" id="PF02518">
    <property type="entry name" value="HATPase_c"/>
    <property type="match status" value="1"/>
</dbReference>
<feature type="transmembrane region" description="Helical" evidence="17">
    <location>
        <begin position="574"/>
        <end position="597"/>
    </location>
</feature>
<dbReference type="FunFam" id="1.10.287.130:FF:000002">
    <property type="entry name" value="Two-component osmosensing histidine kinase"/>
    <property type="match status" value="1"/>
</dbReference>
<proteinExistence type="inferred from homology"/>
<feature type="modified residue" description="4-aspartylphosphate" evidence="15">
    <location>
        <position position="946"/>
    </location>
</feature>
<evidence type="ECO:0000256" key="10">
    <source>
        <dbReference type="ARBA" id="ARBA00023012"/>
    </source>
</evidence>
<feature type="domain" description="Histidine kinase" evidence="18">
    <location>
        <begin position="656"/>
        <end position="878"/>
    </location>
</feature>
<comment type="function">
    <text evidence="11">May play the central regulatory role in sporulation. It may be an element of the effector pathway responsible for the activation of sporulation genes in response to nutritional stress. Spo0A may act in concert with spo0H (a sigma factor) to control the expression of some genes that are critical to the sporulation process.</text>
</comment>
<evidence type="ECO:0000256" key="8">
    <source>
        <dbReference type="ARBA" id="ARBA00022777"/>
    </source>
</evidence>
<reference evidence="20 21" key="1">
    <citation type="submission" date="2020-01" db="EMBL/GenBank/DDBJ databases">
        <title>Whole-genome sequence of Heliobacterium undosum DSM 13378.</title>
        <authorList>
            <person name="Kyndt J.A."/>
            <person name="Meyer T.E."/>
        </authorList>
    </citation>
    <scope>NUCLEOTIDE SEQUENCE [LARGE SCALE GENOMIC DNA]</scope>
    <source>
        <strain evidence="20 21">DSM 13378</strain>
    </source>
</reference>
<dbReference type="Gene3D" id="3.30.450.40">
    <property type="match status" value="1"/>
</dbReference>
<dbReference type="PRINTS" id="PR00344">
    <property type="entry name" value="BCTRLSENSOR"/>
</dbReference>
<name>A0A845L4P0_9FIRM</name>
<dbReference type="EMBL" id="WXEY01000010">
    <property type="protein sequence ID" value="MZP30179.1"/>
    <property type="molecule type" value="Genomic_DNA"/>
</dbReference>
<dbReference type="InterPro" id="IPR036890">
    <property type="entry name" value="HATPase_C_sf"/>
</dbReference>
<dbReference type="PROSITE" id="PS50109">
    <property type="entry name" value="HIS_KIN"/>
    <property type="match status" value="1"/>
</dbReference>
<dbReference type="CDD" id="cd00082">
    <property type="entry name" value="HisKA"/>
    <property type="match status" value="1"/>
</dbReference>
<keyword evidence="8" id="KW-0418">Kinase</keyword>
<keyword evidence="17" id="KW-0472">Membrane</keyword>
<feature type="domain" description="Response regulatory" evidence="19">
    <location>
        <begin position="1080"/>
        <end position="1198"/>
    </location>
</feature>
<feature type="transmembrane region" description="Helical" evidence="17">
    <location>
        <begin position="100"/>
        <end position="125"/>
    </location>
</feature>
<dbReference type="Pfam" id="PF01590">
    <property type="entry name" value="GAF"/>
    <property type="match status" value="1"/>
</dbReference>
<keyword evidence="6" id="KW-0808">Transferase</keyword>
<evidence type="ECO:0000256" key="13">
    <source>
        <dbReference type="ARBA" id="ARBA00068150"/>
    </source>
</evidence>
<evidence type="ECO:0000256" key="16">
    <source>
        <dbReference type="SAM" id="MobiDB-lite"/>
    </source>
</evidence>
<gene>
    <name evidence="20" type="ORF">GTO91_10710</name>
</gene>
<dbReference type="AlphaFoldDB" id="A0A845L4P0"/>
<dbReference type="RefSeq" id="WP_161258706.1">
    <property type="nucleotide sequence ID" value="NZ_WXEY01000010.1"/>
</dbReference>
<evidence type="ECO:0000313" key="21">
    <source>
        <dbReference type="Proteomes" id="UP000463470"/>
    </source>
</evidence>
<dbReference type="FunFam" id="3.30.565.10:FF:000010">
    <property type="entry name" value="Sensor histidine kinase RcsC"/>
    <property type="match status" value="1"/>
</dbReference>
<keyword evidence="17" id="KW-0812">Transmembrane</keyword>
<dbReference type="InterPro" id="IPR029016">
    <property type="entry name" value="GAF-like_dom_sf"/>
</dbReference>
<feature type="modified residue" description="4-aspartylphosphate" evidence="15">
    <location>
        <position position="1129"/>
    </location>
</feature>
<dbReference type="CDD" id="cd17546">
    <property type="entry name" value="REC_hyHK_CKI1_RcsC-like"/>
    <property type="match status" value="1"/>
</dbReference>
<feature type="transmembrane region" description="Helical" evidence="17">
    <location>
        <begin position="245"/>
        <end position="263"/>
    </location>
</feature>
<dbReference type="InterPro" id="IPR005467">
    <property type="entry name" value="His_kinase_dom"/>
</dbReference>
<dbReference type="SUPFAM" id="SSF55781">
    <property type="entry name" value="GAF domain-like"/>
    <property type="match status" value="1"/>
</dbReference>
<accession>A0A845L4P0</accession>
<dbReference type="InterPro" id="IPR003018">
    <property type="entry name" value="GAF"/>
</dbReference>
<dbReference type="InterPro" id="IPR036097">
    <property type="entry name" value="HisK_dim/P_sf"/>
</dbReference>
<sequence>MTPFFARELDYIFFVYGLSLIVLVSVAGILRQSENRPFSWSYLGSYGLFLGLSAWLDLIAWNFGDGAFFAILRLLLTAAAFFSLALFAKSGLAKEKGAGGAVGFLAFALFVGAGVFLMAGMAAGLSGVNVAVRYGLGFLSWAGVAWSIGRHARLGDRRSGNALAGASTCLVLQALAAVLAMAAFFAGNQPEAPTTVAPAMVDVAGAPAAALQLLPAMGTVFFLWRYAWLVDERERRHHPLSEKIVWWRPLGAFFLLLLIGWMATELVGQAGESHARQSLLTRAKTAAAAIGGNMIARLSGTEADLDNPEYLRLRERVAAMRAANEDARFVYLLGQNEKGMFFYLDSEPESSDDYSPPGESYDDASAELREIFSTGEAFVEGPLEDDWGTWVSGHAVIRDPESDRIVAVFGMDVSDRLWRFTIAGYRMVAIITTLALFWVVQIFFKALWSARRSAEKLREQGVLVQGVAEGSQRLLTVSEYNEAIQVALASLGQAAGADRVYIFEHHRHPCSEGWAISQRFEWTRESVSPQIDNQDLQNFSYDEHGLNDWYAAFRSGQPVSGTCRTYSEAERQVFLPLGIQSFLAVPIFAGGICWGFIGFDDCSRERAWTDYDKMILAAMAAGIGGFIERKRVQDELARTRDQALEASRLKSEFVANMSHEIRTPMNAIMGMNELLLETDLDAQQRDFAVIVRESAEGLLRIINDILDFSKIEAGKMTIDETEFRLADTVETIADMLSAGAGKKGLALSTFIDPAIPAVLRGDEGRLRQVLLNLGGNAVKFTEQGGVTILITPDDPPDVSPLRLRFEVIDTGIGLSPVARQRLFQPFTQADGSTTRKYGGTGLGLSISRRIIDLMGGEIGVESEFGRGSTFWFTVPFTAVAKPAPSPDAIKGKRMLVLAGGGTSVTLARYGEAWGLRCRCAGSVDEAVRAVDEAHAAQAPFDFIIIDDVLPYHSFKDGLPFIGDSRRRQEGVPAPMLILLIAIDGRERGEEALRAGFSAYLVKPVKSAHLAACLTRLSTEKAPQPEVENPEGQQPEAPAVKRGAQMTTTEATPKAVPLPAAGDMPTSGDFLADISRLDGGEILVVEDNRSNQKLALLLLKRLGYQGHCVSTGREAVEAVARHPFSLVLMDCQMPDMDGYEATQAIRRAEAEGVGRLPIIAMTANAMQGDRERCLAAGMDDYTTKPIRPEKLREILKQWMPPPEHT</sequence>
<dbReference type="Gene3D" id="1.10.287.130">
    <property type="match status" value="1"/>
</dbReference>
<evidence type="ECO:0000256" key="14">
    <source>
        <dbReference type="ARBA" id="ARBA00074306"/>
    </source>
</evidence>
<evidence type="ECO:0000256" key="7">
    <source>
        <dbReference type="ARBA" id="ARBA00022741"/>
    </source>
</evidence>
<comment type="subunit">
    <text evidence="12">At low DSF concentrations, interacts with RpfF.</text>
</comment>
<evidence type="ECO:0000256" key="2">
    <source>
        <dbReference type="ARBA" id="ARBA00006402"/>
    </source>
</evidence>
<dbReference type="CDD" id="cd16922">
    <property type="entry name" value="HATPase_EvgS-ArcB-TorS-like"/>
    <property type="match status" value="1"/>
</dbReference>
<evidence type="ECO:0000256" key="11">
    <source>
        <dbReference type="ARBA" id="ARBA00024867"/>
    </source>
</evidence>
<dbReference type="PROSITE" id="PS50110">
    <property type="entry name" value="RESPONSE_REGULATORY"/>
    <property type="match status" value="2"/>
</dbReference>
<feature type="transmembrane region" description="Helical" evidence="17">
    <location>
        <begin position="131"/>
        <end position="149"/>
    </location>
</feature>
<dbReference type="OrthoDB" id="9809348at2"/>
<dbReference type="SUPFAM" id="SSF55874">
    <property type="entry name" value="ATPase domain of HSP90 chaperone/DNA topoisomerase II/histidine kinase"/>
    <property type="match status" value="1"/>
</dbReference>
<evidence type="ECO:0000256" key="5">
    <source>
        <dbReference type="ARBA" id="ARBA00022553"/>
    </source>
</evidence>
<feature type="region of interest" description="Disordered" evidence="16">
    <location>
        <begin position="1020"/>
        <end position="1049"/>
    </location>
</feature>
<evidence type="ECO:0000259" key="18">
    <source>
        <dbReference type="PROSITE" id="PS50109"/>
    </source>
</evidence>
<keyword evidence="21" id="KW-1185">Reference proteome</keyword>
<dbReference type="SMART" id="SM00387">
    <property type="entry name" value="HATPase_c"/>
    <property type="match status" value="1"/>
</dbReference>
<evidence type="ECO:0000256" key="1">
    <source>
        <dbReference type="ARBA" id="ARBA00000085"/>
    </source>
</evidence>
<keyword evidence="7" id="KW-0547">Nucleotide-binding</keyword>
<feature type="transmembrane region" description="Helical" evidence="17">
    <location>
        <begin position="206"/>
        <end position="224"/>
    </location>
</feature>
<keyword evidence="10" id="KW-0902">Two-component regulatory system</keyword>
<feature type="transmembrane region" description="Helical" evidence="17">
    <location>
        <begin position="427"/>
        <end position="448"/>
    </location>
</feature>
<feature type="transmembrane region" description="Helical" evidence="17">
    <location>
        <begin position="67"/>
        <end position="88"/>
    </location>
</feature>
<dbReference type="CDD" id="cd00156">
    <property type="entry name" value="REC"/>
    <property type="match status" value="1"/>
</dbReference>
<evidence type="ECO:0000313" key="20">
    <source>
        <dbReference type="EMBL" id="MZP30179.1"/>
    </source>
</evidence>
<feature type="transmembrane region" description="Helical" evidence="17">
    <location>
        <begin position="161"/>
        <end position="186"/>
    </location>
</feature>
<dbReference type="EC" id="2.7.13.3" evidence="3"/>
<evidence type="ECO:0000256" key="12">
    <source>
        <dbReference type="ARBA" id="ARBA00064003"/>
    </source>
</evidence>
<dbReference type="InterPro" id="IPR001789">
    <property type="entry name" value="Sig_transdc_resp-reg_receiver"/>
</dbReference>
<comment type="catalytic activity">
    <reaction evidence="1">
        <text>ATP + protein L-histidine = ADP + protein N-phospho-L-histidine.</text>
        <dbReference type="EC" id="2.7.13.3"/>
    </reaction>
</comment>
<evidence type="ECO:0000256" key="17">
    <source>
        <dbReference type="SAM" id="Phobius"/>
    </source>
</evidence>
<dbReference type="Pfam" id="PF00072">
    <property type="entry name" value="Response_reg"/>
    <property type="match status" value="1"/>
</dbReference>
<dbReference type="GO" id="GO:0000155">
    <property type="term" value="F:phosphorelay sensor kinase activity"/>
    <property type="evidence" value="ECO:0007669"/>
    <property type="project" value="InterPro"/>
</dbReference>
<dbReference type="PANTHER" id="PTHR45339:SF1">
    <property type="entry name" value="HYBRID SIGNAL TRANSDUCTION HISTIDINE KINASE J"/>
    <property type="match status" value="1"/>
</dbReference>
<dbReference type="SUPFAM" id="SSF47384">
    <property type="entry name" value="Homodimeric domain of signal transducing histidine kinase"/>
    <property type="match status" value="1"/>
</dbReference>
<dbReference type="InterPro" id="IPR004358">
    <property type="entry name" value="Sig_transdc_His_kin-like_C"/>
</dbReference>
<dbReference type="InterPro" id="IPR003661">
    <property type="entry name" value="HisK_dim/P_dom"/>
</dbReference>
<dbReference type="SMART" id="SM00388">
    <property type="entry name" value="HisKA"/>
    <property type="match status" value="1"/>
</dbReference>
<dbReference type="Pfam" id="PF00512">
    <property type="entry name" value="HisKA"/>
    <property type="match status" value="1"/>
</dbReference>
<evidence type="ECO:0000259" key="19">
    <source>
        <dbReference type="PROSITE" id="PS50110"/>
    </source>
</evidence>
<keyword evidence="5 15" id="KW-0597">Phosphoprotein</keyword>
<keyword evidence="17" id="KW-1133">Transmembrane helix</keyword>
<evidence type="ECO:0000256" key="4">
    <source>
        <dbReference type="ARBA" id="ARBA00018672"/>
    </source>
</evidence>
<evidence type="ECO:0000256" key="3">
    <source>
        <dbReference type="ARBA" id="ARBA00012438"/>
    </source>
</evidence>
<feature type="transmembrane region" description="Helical" evidence="17">
    <location>
        <begin position="42"/>
        <end position="61"/>
    </location>
</feature>
<feature type="domain" description="Response regulatory" evidence="19">
    <location>
        <begin position="892"/>
        <end position="1017"/>
    </location>
</feature>
<evidence type="ECO:0000256" key="9">
    <source>
        <dbReference type="ARBA" id="ARBA00022840"/>
    </source>
</evidence>
<dbReference type="SUPFAM" id="SSF52172">
    <property type="entry name" value="CheY-like"/>
    <property type="match status" value="2"/>
</dbReference>
<keyword evidence="9" id="KW-0067">ATP-binding</keyword>
<dbReference type="InterPro" id="IPR003594">
    <property type="entry name" value="HATPase_dom"/>
</dbReference>
<protein>
    <recommendedName>
        <fullName evidence="14">Circadian input-output histidine kinase CikA</fullName>
        <ecNumber evidence="3">2.7.13.3</ecNumber>
    </recommendedName>
    <alternativeName>
        <fullName evidence="13">Sensory/regulatory protein RpfC</fullName>
    </alternativeName>
    <alternativeName>
        <fullName evidence="4">Stage 0 sporulation protein A homolog</fullName>
    </alternativeName>
</protein>
<dbReference type="SMART" id="SM00065">
    <property type="entry name" value="GAF"/>
    <property type="match status" value="1"/>
</dbReference>
<dbReference type="InterPro" id="IPR011006">
    <property type="entry name" value="CheY-like_superfamily"/>
</dbReference>
<dbReference type="GO" id="GO:0005524">
    <property type="term" value="F:ATP binding"/>
    <property type="evidence" value="ECO:0007669"/>
    <property type="project" value="UniProtKB-KW"/>
</dbReference>
<evidence type="ECO:0000256" key="15">
    <source>
        <dbReference type="PROSITE-ProRule" id="PRU00169"/>
    </source>
</evidence>
<dbReference type="Gene3D" id="3.40.50.2300">
    <property type="match status" value="2"/>
</dbReference>
<organism evidence="20 21">
    <name type="scientific">Heliomicrobium undosum</name>
    <dbReference type="NCBI Taxonomy" id="121734"/>
    <lineage>
        <taxon>Bacteria</taxon>
        <taxon>Bacillati</taxon>
        <taxon>Bacillota</taxon>
        <taxon>Clostridia</taxon>
        <taxon>Eubacteriales</taxon>
        <taxon>Heliobacteriaceae</taxon>
        <taxon>Heliomicrobium</taxon>
    </lineage>
</organism>
<dbReference type="SMART" id="SM00448">
    <property type="entry name" value="REC"/>
    <property type="match status" value="2"/>
</dbReference>
<dbReference type="Proteomes" id="UP000463470">
    <property type="component" value="Unassembled WGS sequence"/>
</dbReference>
<dbReference type="Gene3D" id="3.30.565.10">
    <property type="entry name" value="Histidine kinase-like ATPase, C-terminal domain"/>
    <property type="match status" value="1"/>
</dbReference>
<feature type="transmembrane region" description="Helical" evidence="17">
    <location>
        <begin position="12"/>
        <end position="30"/>
    </location>
</feature>